<protein>
    <submittedName>
        <fullName evidence="3">Uncharacterized protein</fullName>
    </submittedName>
</protein>
<name>A0A931IF23_9NOCA</name>
<reference evidence="3" key="1">
    <citation type="submission" date="2020-11" db="EMBL/GenBank/DDBJ databases">
        <title>Nocardia NEAU-351.nov., a novel actinomycete isolated from the cow dung.</title>
        <authorList>
            <person name="Zhang X."/>
        </authorList>
    </citation>
    <scope>NUCLEOTIDE SEQUENCE</scope>
    <source>
        <strain evidence="3">NEAU-351</strain>
    </source>
</reference>
<gene>
    <name evidence="3" type="ORF">IT779_23715</name>
</gene>
<evidence type="ECO:0000256" key="2">
    <source>
        <dbReference type="SAM" id="Phobius"/>
    </source>
</evidence>
<dbReference type="Proteomes" id="UP000655751">
    <property type="component" value="Unassembled WGS sequence"/>
</dbReference>
<sequence>MSSWNTVLYAGVAGLGAVVLLAIVMLVSVGKIDSLDRRGDGLSGRDDDAESWEPVEDAEYPAPHDYSNRFQQAAPHPAPDGRFGAGTRR</sequence>
<evidence type="ECO:0000313" key="4">
    <source>
        <dbReference type="Proteomes" id="UP000655751"/>
    </source>
</evidence>
<keyword evidence="2" id="KW-0472">Membrane</keyword>
<proteinExistence type="predicted"/>
<accession>A0A931IF23</accession>
<organism evidence="3 4">
    <name type="scientific">Nocardia bovistercoris</name>
    <dbReference type="NCBI Taxonomy" id="2785916"/>
    <lineage>
        <taxon>Bacteria</taxon>
        <taxon>Bacillati</taxon>
        <taxon>Actinomycetota</taxon>
        <taxon>Actinomycetes</taxon>
        <taxon>Mycobacteriales</taxon>
        <taxon>Nocardiaceae</taxon>
        <taxon>Nocardia</taxon>
    </lineage>
</organism>
<comment type="caution">
    <text evidence="3">The sequence shown here is derived from an EMBL/GenBank/DDBJ whole genome shotgun (WGS) entry which is preliminary data.</text>
</comment>
<feature type="region of interest" description="Disordered" evidence="1">
    <location>
        <begin position="34"/>
        <end position="53"/>
    </location>
</feature>
<dbReference type="RefSeq" id="WP_196151596.1">
    <property type="nucleotide sequence ID" value="NZ_JADMLG010000010.1"/>
</dbReference>
<keyword evidence="2" id="KW-0812">Transmembrane</keyword>
<evidence type="ECO:0000313" key="3">
    <source>
        <dbReference type="EMBL" id="MBH0779281.1"/>
    </source>
</evidence>
<dbReference type="AlphaFoldDB" id="A0A931IF23"/>
<keyword evidence="4" id="KW-1185">Reference proteome</keyword>
<evidence type="ECO:0000256" key="1">
    <source>
        <dbReference type="SAM" id="MobiDB-lite"/>
    </source>
</evidence>
<feature type="region of interest" description="Disordered" evidence="1">
    <location>
        <begin position="59"/>
        <end position="89"/>
    </location>
</feature>
<keyword evidence="2" id="KW-1133">Transmembrane helix</keyword>
<feature type="transmembrane region" description="Helical" evidence="2">
    <location>
        <begin position="6"/>
        <end position="29"/>
    </location>
</feature>
<dbReference type="EMBL" id="JADMLG010000010">
    <property type="protein sequence ID" value="MBH0779281.1"/>
    <property type="molecule type" value="Genomic_DNA"/>
</dbReference>
<feature type="compositionally biased region" description="Basic and acidic residues" evidence="1">
    <location>
        <begin position="34"/>
        <end position="46"/>
    </location>
</feature>